<organism evidence="2">
    <name type="scientific">Singulisphaera sp. Ch08</name>
    <dbReference type="NCBI Taxonomy" id="3120278"/>
    <lineage>
        <taxon>Bacteria</taxon>
        <taxon>Pseudomonadati</taxon>
        <taxon>Planctomycetota</taxon>
        <taxon>Planctomycetia</taxon>
        <taxon>Isosphaerales</taxon>
        <taxon>Isosphaeraceae</taxon>
        <taxon>Singulisphaera</taxon>
    </lineage>
</organism>
<dbReference type="GO" id="GO:0005337">
    <property type="term" value="F:nucleoside transmembrane transporter activity"/>
    <property type="evidence" value="ECO:0007669"/>
    <property type="project" value="InterPro"/>
</dbReference>
<dbReference type="InterPro" id="IPR004740">
    <property type="entry name" value="Nuc_H_symport"/>
</dbReference>
<evidence type="ECO:0000313" key="2">
    <source>
        <dbReference type="EMBL" id="XBH08352.1"/>
    </source>
</evidence>
<dbReference type="GO" id="GO:0016020">
    <property type="term" value="C:membrane"/>
    <property type="evidence" value="ECO:0007669"/>
    <property type="project" value="InterPro"/>
</dbReference>
<sequence length="84" mass="9287">MFNLMILGISSFVSNFLWGGLVDVFSVNSTVDGWVPKVINYHHLFLVPFGISLLAAILLALFFHSSEAESNTLDARDELRLATS</sequence>
<keyword evidence="1" id="KW-1133">Transmembrane helix</keyword>
<keyword evidence="1" id="KW-0472">Membrane</keyword>
<protein>
    <submittedName>
        <fullName evidence="2">Uncharacterized protein</fullName>
    </submittedName>
</protein>
<evidence type="ECO:0000256" key="1">
    <source>
        <dbReference type="SAM" id="Phobius"/>
    </source>
</evidence>
<accession>A0AAU7CT88</accession>
<reference evidence="2" key="1">
    <citation type="submission" date="2024-05" db="EMBL/GenBank/DDBJ databases">
        <title>Planctomycetes of the genus Singulisphaera possess chitinolytic capabilities.</title>
        <authorList>
            <person name="Ivanova A."/>
        </authorList>
    </citation>
    <scope>NUCLEOTIDE SEQUENCE</scope>
    <source>
        <strain evidence="2">Ch08T</strain>
    </source>
</reference>
<gene>
    <name evidence="2" type="ORF">V5E97_20510</name>
</gene>
<dbReference type="RefSeq" id="WP_406701191.1">
    <property type="nucleotide sequence ID" value="NZ_CP155447.1"/>
</dbReference>
<feature type="transmembrane region" description="Helical" evidence="1">
    <location>
        <begin position="43"/>
        <end position="63"/>
    </location>
</feature>
<proteinExistence type="predicted"/>
<dbReference type="EMBL" id="CP155447">
    <property type="protein sequence ID" value="XBH08352.1"/>
    <property type="molecule type" value="Genomic_DNA"/>
</dbReference>
<keyword evidence="1" id="KW-0812">Transmembrane</keyword>
<dbReference type="Pfam" id="PF03825">
    <property type="entry name" value="Nuc_H_symport"/>
    <property type="match status" value="1"/>
</dbReference>
<name>A0AAU7CT88_9BACT</name>
<dbReference type="AlphaFoldDB" id="A0AAU7CT88"/>